<feature type="transmembrane region" description="Helical" evidence="1">
    <location>
        <begin position="254"/>
        <end position="278"/>
    </location>
</feature>
<comment type="caution">
    <text evidence="3">The sequence shown here is derived from an EMBL/GenBank/DDBJ whole genome shotgun (WGS) entry which is preliminary data.</text>
</comment>
<dbReference type="EMBL" id="VTER01000005">
    <property type="protein sequence ID" value="TYS48632.1"/>
    <property type="molecule type" value="Genomic_DNA"/>
</dbReference>
<evidence type="ECO:0000313" key="3">
    <source>
        <dbReference type="EMBL" id="TYS48632.1"/>
    </source>
</evidence>
<evidence type="ECO:0000313" key="4">
    <source>
        <dbReference type="Proteomes" id="UP000322139"/>
    </source>
</evidence>
<keyword evidence="1" id="KW-0472">Membrane</keyword>
<dbReference type="InterPro" id="IPR036388">
    <property type="entry name" value="WH-like_DNA-bd_sf"/>
</dbReference>
<protein>
    <submittedName>
        <fullName evidence="3">DUF4179 domain-containing protein</fullName>
    </submittedName>
</protein>
<dbReference type="RefSeq" id="WP_148974804.1">
    <property type="nucleotide sequence ID" value="NZ_JBNIKU010000007.1"/>
</dbReference>
<evidence type="ECO:0000259" key="2">
    <source>
        <dbReference type="Pfam" id="PF13786"/>
    </source>
</evidence>
<feature type="domain" description="DUF4179" evidence="2">
    <location>
        <begin position="253"/>
        <end position="330"/>
    </location>
</feature>
<dbReference type="Gene3D" id="1.10.10.10">
    <property type="entry name" value="Winged helix-like DNA-binding domain superfamily/Winged helix DNA-binding domain"/>
    <property type="match status" value="1"/>
</dbReference>
<dbReference type="InterPro" id="IPR013324">
    <property type="entry name" value="RNA_pol_sigma_r3/r4-like"/>
</dbReference>
<sequence>MIIPNKVNAGLPNIIQNDLESIVHWFEKHQRSLYVLGWSYLRNEQQLEELFYQSILEVQKDFPKVKSKLSFEARVTATFIHKCRELAAAKITEISQEGGQHDELFQTLGQLNGQEREALIFTYIKGLSIDETAGLLQISQEQMKDLLAAGIHSLREKQIRGEQFNGCPEYQRFYLDYLERNLERPEKIEFEKHVYHCQKCQADLASFQEVILQFTETLEEFQMPPGFMEGVKERIGETEKGRQQKIGKRNRRTFIAAGVFALVMCTGFFTGAFADVYYKWTEEDPELRAFLKADLGERLNLEAESNGVKIKIKSVIADEFQTLLFYEIEDTKENKQYVINYGDGVSVKDERKVLSTDIYPQYLPPDPDSELNKKKQNVFHGKVSLPPLKGDSGMLNLEVSKLARIMGDSSAPAVKRGDWNIKVPVTKLPSTEYPMKDIVNIEGIPVQLEKLIIAPTSTVLQYIIKNEQEEKRIDMIDFVHLKMNGKKLKVNPYGGGYAAGSWDSYQSYFDPIFETETDEVEIHFNRAYLSINDYKTIALDASKTYPQTFDYAGSTITIEEMDIGRPTTIAISNYEIKNRAYESLYFNIMTEEGDNQSMNMSSEGIFVDENGEEYDMNELTNAVYMELENPRHYITVEKIEIPGDNIIPKNLEIFGYSTTRKLDNVIHVKLDK</sequence>
<name>A0A5D4RGS0_9BACI</name>
<gene>
    <name evidence="3" type="ORF">FZD51_10990</name>
</gene>
<keyword evidence="1" id="KW-0812">Transmembrane</keyword>
<keyword evidence="1" id="KW-1133">Transmembrane helix</keyword>
<dbReference type="AlphaFoldDB" id="A0A5D4RGS0"/>
<dbReference type="InterPro" id="IPR025436">
    <property type="entry name" value="DUF4179"/>
</dbReference>
<dbReference type="Proteomes" id="UP000322139">
    <property type="component" value="Unassembled WGS sequence"/>
</dbReference>
<dbReference type="SUPFAM" id="SSF88659">
    <property type="entry name" value="Sigma3 and sigma4 domains of RNA polymerase sigma factors"/>
    <property type="match status" value="1"/>
</dbReference>
<dbReference type="Pfam" id="PF13786">
    <property type="entry name" value="DUF4179"/>
    <property type="match status" value="1"/>
</dbReference>
<dbReference type="Gene3D" id="2.60.40.1630">
    <property type="entry name" value="bacillus anthracis domain"/>
    <property type="match status" value="1"/>
</dbReference>
<organism evidence="3 4">
    <name type="scientific">Bacillus infantis</name>
    <dbReference type="NCBI Taxonomy" id="324767"/>
    <lineage>
        <taxon>Bacteria</taxon>
        <taxon>Bacillati</taxon>
        <taxon>Bacillota</taxon>
        <taxon>Bacilli</taxon>
        <taxon>Bacillales</taxon>
        <taxon>Bacillaceae</taxon>
        <taxon>Bacillus</taxon>
    </lineage>
</organism>
<evidence type="ECO:0000256" key="1">
    <source>
        <dbReference type="SAM" id="Phobius"/>
    </source>
</evidence>
<dbReference type="InterPro" id="IPR041916">
    <property type="entry name" value="Anti_sigma_zinc_sf"/>
</dbReference>
<accession>A0A5D4RGS0</accession>
<reference evidence="3 4" key="1">
    <citation type="submission" date="2019-08" db="EMBL/GenBank/DDBJ databases">
        <title>Bacillus genomes from the desert of Cuatro Cienegas, Coahuila.</title>
        <authorList>
            <person name="Olmedo-Alvarez G."/>
        </authorList>
    </citation>
    <scope>NUCLEOTIDE SEQUENCE [LARGE SCALE GENOMIC DNA]</scope>
    <source>
        <strain evidence="3 4">CH446_14T</strain>
    </source>
</reference>
<dbReference type="Gene3D" id="1.10.10.1320">
    <property type="entry name" value="Anti-sigma factor, zinc-finger domain"/>
    <property type="match status" value="1"/>
</dbReference>
<proteinExistence type="predicted"/>